<dbReference type="AlphaFoldDB" id="A0A077LWK8"/>
<reference evidence="1 2" key="1">
    <citation type="journal article" date="2013" name="ISME J.">
        <title>A metabolic model for members of the genus Tetrasphaera involved in enhanced biological phosphorus removal.</title>
        <authorList>
            <person name="Kristiansen R."/>
            <person name="Nguyen H.T.T."/>
            <person name="Saunders A.M."/>
            <person name="Nielsen J.L."/>
            <person name="Wimmer R."/>
            <person name="Le V.Q."/>
            <person name="McIlroy S.J."/>
            <person name="Petrovski S."/>
            <person name="Seviour R.J."/>
            <person name="Calteau A."/>
            <person name="Nielsen K.L."/>
            <person name="Nielsen P.H."/>
        </authorList>
    </citation>
    <scope>NUCLEOTIDE SEQUENCE [LARGE SCALE GENOMIC DNA]</scope>
    <source>
        <strain evidence="1 2">T1-X7</strain>
    </source>
</reference>
<gene>
    <name evidence="1" type="ORF">BN12_1190027</name>
</gene>
<evidence type="ECO:0000313" key="1">
    <source>
        <dbReference type="EMBL" id="CCH76310.1"/>
    </source>
</evidence>
<dbReference type="STRING" id="1194083.BN12_1190027"/>
<comment type="caution">
    <text evidence="1">The sequence shown here is derived from an EMBL/GenBank/DDBJ whole genome shotgun (WGS) entry which is preliminary data.</text>
</comment>
<proteinExistence type="predicted"/>
<dbReference type="Pfam" id="PF07366">
    <property type="entry name" value="SnoaL"/>
    <property type="match status" value="1"/>
</dbReference>
<keyword evidence="2" id="KW-1185">Reference proteome</keyword>
<dbReference type="SUPFAM" id="SSF54427">
    <property type="entry name" value="NTF2-like"/>
    <property type="match status" value="2"/>
</dbReference>
<dbReference type="GO" id="GO:0030638">
    <property type="term" value="P:polyketide metabolic process"/>
    <property type="evidence" value="ECO:0007669"/>
    <property type="project" value="InterPro"/>
</dbReference>
<dbReference type="Proteomes" id="UP000035721">
    <property type="component" value="Unassembled WGS sequence"/>
</dbReference>
<dbReference type="InterPro" id="IPR009959">
    <property type="entry name" value="Cyclase_SnoaL-like"/>
</dbReference>
<dbReference type="Gene3D" id="3.10.450.50">
    <property type="match status" value="2"/>
</dbReference>
<evidence type="ECO:0000313" key="2">
    <source>
        <dbReference type="Proteomes" id="UP000035721"/>
    </source>
</evidence>
<dbReference type="EMBL" id="CAJB01000023">
    <property type="protein sequence ID" value="CCH76310.1"/>
    <property type="molecule type" value="Genomic_DNA"/>
</dbReference>
<dbReference type="RefSeq" id="WP_048553063.1">
    <property type="nucleotide sequence ID" value="NZ_HF570958.1"/>
</dbReference>
<evidence type="ECO:0008006" key="3">
    <source>
        <dbReference type="Google" id="ProtNLM"/>
    </source>
</evidence>
<organism evidence="1 2">
    <name type="scientific">Nostocoides japonicum T1-X7</name>
    <dbReference type="NCBI Taxonomy" id="1194083"/>
    <lineage>
        <taxon>Bacteria</taxon>
        <taxon>Bacillati</taxon>
        <taxon>Actinomycetota</taxon>
        <taxon>Actinomycetes</taxon>
        <taxon>Micrococcales</taxon>
        <taxon>Intrasporangiaceae</taxon>
        <taxon>Nostocoides</taxon>
    </lineage>
</organism>
<name>A0A077LWK8_9MICO</name>
<dbReference type="InterPro" id="IPR032710">
    <property type="entry name" value="NTF2-like_dom_sf"/>
</dbReference>
<accession>A0A077LWK8</accession>
<protein>
    <recommendedName>
        <fullName evidence="3">SnoaL-like polyketide cyclase</fullName>
    </recommendedName>
</protein>
<sequence>MLSTSAYAPYADPEEYIVEWTDKIWESYGMGLIRDHYHPEITLHGAYGHNRSRDSIIDGCFVKKTAFPHRAFTAEDVVWEERSENSWISSHRIINSGVQSGFWQYGPPTFRLSTSRNIALCLVRDAFIVEEWAVRDEWAVVEQNGLDVSGIARELATRPNATLLGSLDGEGLFGPPPADPLTAGDSGPRPDNLRTECETVLDFIDRGWNGRLLNLAPQVLHRSHVCYTSRFRTYCRAEGYQQALGELIATFPDAVFEVRDVAANRDDFHGTRVSVMWRMRGTYSGAPTYGPLTGSPVDVLGLSHFVFRDGRILNEYRVYDELAILTQLESARLAQTAP</sequence>